<dbReference type="EMBL" id="VWXF01000013">
    <property type="protein sequence ID" value="NIF24255.1"/>
    <property type="molecule type" value="Genomic_DNA"/>
</dbReference>
<evidence type="ECO:0000313" key="2">
    <source>
        <dbReference type="Proteomes" id="UP001515683"/>
    </source>
</evidence>
<dbReference type="Proteomes" id="UP001515683">
    <property type="component" value="Unassembled WGS sequence"/>
</dbReference>
<dbReference type="RefSeq" id="WP_167018075.1">
    <property type="nucleotide sequence ID" value="NZ_VWXF01000013.1"/>
</dbReference>
<name>A0ABX0RFY0_9GAMM</name>
<accession>A0ABX0RFY0</accession>
<comment type="caution">
    <text evidence="1">The sequence shown here is derived from an EMBL/GenBank/DDBJ whole genome shotgun (WGS) entry which is preliminary data.</text>
</comment>
<evidence type="ECO:0008006" key="3">
    <source>
        <dbReference type="Google" id="ProtNLM"/>
    </source>
</evidence>
<gene>
    <name evidence="1" type="ORF">F3J40_22030</name>
</gene>
<keyword evidence="2" id="KW-1185">Reference proteome</keyword>
<evidence type="ECO:0000313" key="1">
    <source>
        <dbReference type="EMBL" id="NIF24255.1"/>
    </source>
</evidence>
<reference evidence="1 2" key="1">
    <citation type="journal article" date="2019" name="bioRxiv">
        <title>Bacteria contribute to plant secondary compound degradation in a generalist herbivore system.</title>
        <authorList>
            <person name="Francoeur C.B."/>
            <person name="Khadempour L."/>
            <person name="Moreira-Soto R.D."/>
            <person name="Gotting K."/>
            <person name="Book A.J."/>
            <person name="Pinto-Tomas A.A."/>
            <person name="Keefover-Ring K."/>
            <person name="Currie C.R."/>
        </authorList>
    </citation>
    <scope>NUCLEOTIDE SEQUENCE [LARGE SCALE GENOMIC DNA]</scope>
    <source>
        <strain evidence="1">Acro-835</strain>
    </source>
</reference>
<sequence>MPVLHQGDSMMVVLPASYSPETVARNFDIVEEFSIGDVNYWTLLHKESVLIAVAEATTSMINHDDRHRVVASLSLVRHEGFSGLGVKSFWQEKDLLQVEGVVVEEDVRNYGLATRLYEYLVIQRKIVLMSDDLHYRGGKALWQHIAKKSQHIAVYVLDSASGKFYPYDGSRVRYDGVSIDEQEIWSQHPDLSCQEMVLIAEDATKHLPAN</sequence>
<organism evidence="1 2">
    <name type="scientific">Candidatus Pantoea multigeneris</name>
    <dbReference type="NCBI Taxonomy" id="2608357"/>
    <lineage>
        <taxon>Bacteria</taxon>
        <taxon>Pseudomonadati</taxon>
        <taxon>Pseudomonadota</taxon>
        <taxon>Gammaproteobacteria</taxon>
        <taxon>Enterobacterales</taxon>
        <taxon>Erwiniaceae</taxon>
        <taxon>Pantoea</taxon>
    </lineage>
</organism>
<protein>
    <recommendedName>
        <fullName evidence="3">N-acetyltransferase</fullName>
    </recommendedName>
</protein>
<proteinExistence type="predicted"/>